<dbReference type="AlphaFoldDB" id="A0A1M5Y463"/>
<accession>A0A1M5Y463</accession>
<name>A0A1M5Y463_9FIRM</name>
<dbReference type="Proteomes" id="UP000183995">
    <property type="component" value="Unassembled WGS sequence"/>
</dbReference>
<organism evidence="1 2">
    <name type="scientific">Sporobacter termitidis DSM 10068</name>
    <dbReference type="NCBI Taxonomy" id="1123282"/>
    <lineage>
        <taxon>Bacteria</taxon>
        <taxon>Bacillati</taxon>
        <taxon>Bacillota</taxon>
        <taxon>Clostridia</taxon>
        <taxon>Eubacteriales</taxon>
        <taxon>Oscillospiraceae</taxon>
        <taxon>Sporobacter</taxon>
    </lineage>
</organism>
<protein>
    <submittedName>
        <fullName evidence="1">Phosphoglycolate phosphatase</fullName>
    </submittedName>
</protein>
<dbReference type="GO" id="GO:0005829">
    <property type="term" value="C:cytosol"/>
    <property type="evidence" value="ECO:0007669"/>
    <property type="project" value="TreeGrafter"/>
</dbReference>
<dbReference type="InterPro" id="IPR036412">
    <property type="entry name" value="HAD-like_sf"/>
</dbReference>
<evidence type="ECO:0000313" key="1">
    <source>
        <dbReference type="EMBL" id="SHI06756.1"/>
    </source>
</evidence>
<dbReference type="NCBIfam" id="TIGR01549">
    <property type="entry name" value="HAD-SF-IA-v1"/>
    <property type="match status" value="1"/>
</dbReference>
<dbReference type="PANTHER" id="PTHR43434">
    <property type="entry name" value="PHOSPHOGLYCOLATE PHOSPHATASE"/>
    <property type="match status" value="1"/>
</dbReference>
<dbReference type="InterPro" id="IPR023198">
    <property type="entry name" value="PGP-like_dom2"/>
</dbReference>
<dbReference type="Gene3D" id="3.40.50.1000">
    <property type="entry name" value="HAD superfamily/HAD-like"/>
    <property type="match status" value="1"/>
</dbReference>
<dbReference type="OrthoDB" id="9807630at2"/>
<dbReference type="InterPro" id="IPR041492">
    <property type="entry name" value="HAD_2"/>
</dbReference>
<dbReference type="PANTHER" id="PTHR43434:SF1">
    <property type="entry name" value="PHOSPHOGLYCOLATE PHOSPHATASE"/>
    <property type="match status" value="1"/>
</dbReference>
<gene>
    <name evidence="1" type="ORF">SAMN02745823_02205</name>
</gene>
<sequence length="211" mass="23149">MDYSVYLFDFDYTLANSERGIVACYRHVLDKHGYTGVSDYDICRTIGHTLVDSFEMLCGEKDRAKLELYRSEYGKKADEIMVDNTFLYPQAVPALEALKARGRTNGIISTKLRSRIMGTLERYNIVPLVDIIIGGEDVTSPKPDPEGVLAAMARLGADKSGVLYIGDSLVDAGTAKNAGVDFAAVLTGTTTAREFDGFPCVRLMKDLGELI</sequence>
<dbReference type="EMBL" id="FQXV01000007">
    <property type="protein sequence ID" value="SHI06756.1"/>
    <property type="molecule type" value="Genomic_DNA"/>
</dbReference>
<dbReference type="STRING" id="1123282.SAMN02745823_02205"/>
<dbReference type="InterPro" id="IPR006439">
    <property type="entry name" value="HAD-SF_hydro_IA"/>
</dbReference>
<reference evidence="1 2" key="1">
    <citation type="submission" date="2016-11" db="EMBL/GenBank/DDBJ databases">
        <authorList>
            <person name="Jaros S."/>
            <person name="Januszkiewicz K."/>
            <person name="Wedrychowicz H."/>
        </authorList>
    </citation>
    <scope>NUCLEOTIDE SEQUENCE [LARGE SCALE GENOMIC DNA]</scope>
    <source>
        <strain evidence="1 2">DSM 10068</strain>
    </source>
</reference>
<dbReference type="SUPFAM" id="SSF56784">
    <property type="entry name" value="HAD-like"/>
    <property type="match status" value="1"/>
</dbReference>
<dbReference type="Pfam" id="PF13419">
    <property type="entry name" value="HAD_2"/>
    <property type="match status" value="1"/>
</dbReference>
<dbReference type="RefSeq" id="WP_073078841.1">
    <property type="nucleotide sequence ID" value="NZ_FQXV01000007.1"/>
</dbReference>
<evidence type="ECO:0000313" key="2">
    <source>
        <dbReference type="Proteomes" id="UP000183995"/>
    </source>
</evidence>
<dbReference type="InterPro" id="IPR023214">
    <property type="entry name" value="HAD_sf"/>
</dbReference>
<dbReference type="Gene3D" id="1.10.150.240">
    <property type="entry name" value="Putative phosphatase, domain 2"/>
    <property type="match status" value="1"/>
</dbReference>
<dbReference type="GO" id="GO:0006281">
    <property type="term" value="P:DNA repair"/>
    <property type="evidence" value="ECO:0007669"/>
    <property type="project" value="TreeGrafter"/>
</dbReference>
<dbReference type="SFLD" id="SFLDS00003">
    <property type="entry name" value="Haloacid_Dehalogenase"/>
    <property type="match status" value="1"/>
</dbReference>
<proteinExistence type="predicted"/>
<dbReference type="GO" id="GO:0008967">
    <property type="term" value="F:phosphoglycolate phosphatase activity"/>
    <property type="evidence" value="ECO:0007669"/>
    <property type="project" value="TreeGrafter"/>
</dbReference>
<keyword evidence="2" id="KW-1185">Reference proteome</keyword>
<dbReference type="SFLD" id="SFLDG01129">
    <property type="entry name" value="C1.5:_HAD__Beta-PGM__Phosphata"/>
    <property type="match status" value="1"/>
</dbReference>
<dbReference type="InterPro" id="IPR050155">
    <property type="entry name" value="HAD-like_hydrolase_sf"/>
</dbReference>